<dbReference type="AlphaFoldDB" id="A0A504J263"/>
<proteinExistence type="inferred from homology"/>
<dbReference type="InterPro" id="IPR029063">
    <property type="entry name" value="SAM-dependent_MTases_sf"/>
</dbReference>
<dbReference type="GO" id="GO:0032259">
    <property type="term" value="P:methylation"/>
    <property type="evidence" value="ECO:0007669"/>
    <property type="project" value="UniProtKB-KW"/>
</dbReference>
<evidence type="ECO:0000256" key="3">
    <source>
        <dbReference type="ARBA" id="ARBA00022691"/>
    </source>
</evidence>
<dbReference type="OrthoDB" id="9800643at2"/>
<dbReference type="PANTHER" id="PTHR18895:SF74">
    <property type="entry name" value="MTRF1L RELEASE FACTOR GLUTAMINE METHYLTRANSFERASE"/>
    <property type="match status" value="1"/>
</dbReference>
<dbReference type="GO" id="GO:0102559">
    <property type="term" value="F:peptide chain release factor N(5)-glutamine methyltransferase activity"/>
    <property type="evidence" value="ECO:0007669"/>
    <property type="project" value="UniProtKB-EC"/>
</dbReference>
<feature type="binding site" evidence="5">
    <location>
        <begin position="122"/>
        <end position="126"/>
    </location>
    <ligand>
        <name>S-adenosyl-L-methionine</name>
        <dbReference type="ChEBI" id="CHEBI:59789"/>
    </ligand>
</feature>
<evidence type="ECO:0000313" key="8">
    <source>
        <dbReference type="EMBL" id="TPN82098.1"/>
    </source>
</evidence>
<feature type="domain" description="Methyltransferase small" evidence="6">
    <location>
        <begin position="109"/>
        <end position="197"/>
    </location>
</feature>
<dbReference type="Pfam" id="PF17827">
    <property type="entry name" value="PrmC_N"/>
    <property type="match status" value="1"/>
</dbReference>
<accession>A0A504J263</accession>
<dbReference type="InterPro" id="IPR050320">
    <property type="entry name" value="N5-glutamine_MTase"/>
</dbReference>
<dbReference type="HAMAP" id="MF_02126">
    <property type="entry name" value="RF_methyltr_PrmC"/>
    <property type="match status" value="1"/>
</dbReference>
<dbReference type="CDD" id="cd02440">
    <property type="entry name" value="AdoMet_MTases"/>
    <property type="match status" value="1"/>
</dbReference>
<comment type="caution">
    <text evidence="8">The sequence shown here is derived from an EMBL/GenBank/DDBJ whole genome shotgun (WGS) entry which is preliminary data.</text>
</comment>
<feature type="domain" description="Release factor glutamine methyltransferase N-terminal" evidence="7">
    <location>
        <begin position="15"/>
        <end position="75"/>
    </location>
</feature>
<dbReference type="Gene3D" id="3.40.50.150">
    <property type="entry name" value="Vaccinia Virus protein VP39"/>
    <property type="match status" value="1"/>
</dbReference>
<dbReference type="NCBIfam" id="TIGR00536">
    <property type="entry name" value="hemK_fam"/>
    <property type="match status" value="1"/>
</dbReference>
<dbReference type="InterPro" id="IPR004556">
    <property type="entry name" value="HemK-like"/>
</dbReference>
<dbReference type="Pfam" id="PF05175">
    <property type="entry name" value="MTS"/>
    <property type="match status" value="1"/>
</dbReference>
<evidence type="ECO:0000256" key="1">
    <source>
        <dbReference type="ARBA" id="ARBA00022603"/>
    </source>
</evidence>
<dbReference type="InterPro" id="IPR007848">
    <property type="entry name" value="Small_mtfrase_dom"/>
</dbReference>
<dbReference type="NCBIfam" id="TIGR03534">
    <property type="entry name" value="RF_mod_PrmC"/>
    <property type="match status" value="1"/>
</dbReference>
<evidence type="ECO:0000256" key="5">
    <source>
        <dbReference type="HAMAP-Rule" id="MF_02126"/>
    </source>
</evidence>
<dbReference type="EMBL" id="VFWZ01000009">
    <property type="protein sequence ID" value="TPN82098.1"/>
    <property type="molecule type" value="Genomic_DNA"/>
</dbReference>
<dbReference type="Gene3D" id="1.10.8.10">
    <property type="entry name" value="DNA helicase RuvA subunit, C-terminal domain"/>
    <property type="match status" value="1"/>
</dbReference>
<dbReference type="SUPFAM" id="SSF53335">
    <property type="entry name" value="S-adenosyl-L-methionine-dependent methyltransferases"/>
    <property type="match status" value="1"/>
</dbReference>
<dbReference type="PROSITE" id="PS00092">
    <property type="entry name" value="N6_MTASE"/>
    <property type="match status" value="1"/>
</dbReference>
<dbReference type="EC" id="2.1.1.297" evidence="5"/>
<comment type="caution">
    <text evidence="5">Lacks conserved residue(s) required for the propagation of feature annotation.</text>
</comment>
<comment type="function">
    <text evidence="5">Methylates the class 1 translation termination release factors RF1/PrfA and RF2/PrfB on the glutamine residue of the universally conserved GGQ motif.</text>
</comment>
<evidence type="ECO:0000256" key="2">
    <source>
        <dbReference type="ARBA" id="ARBA00022679"/>
    </source>
</evidence>
<keyword evidence="1 5" id="KW-0489">Methyltransferase</keyword>
<name>A0A504J263_9FLAO</name>
<comment type="similarity">
    <text evidence="5">Belongs to the protein N5-glutamine methyltransferase family. PrmC subfamily.</text>
</comment>
<dbReference type="GO" id="GO:0003676">
    <property type="term" value="F:nucleic acid binding"/>
    <property type="evidence" value="ECO:0007669"/>
    <property type="project" value="InterPro"/>
</dbReference>
<feature type="binding site" evidence="5">
    <location>
        <position position="188"/>
    </location>
    <ligand>
        <name>S-adenosyl-L-methionine</name>
        <dbReference type="ChEBI" id="CHEBI:59789"/>
    </ligand>
</feature>
<protein>
    <recommendedName>
        <fullName evidence="5">Release factor glutamine methyltransferase</fullName>
        <shortName evidence="5">RF MTase</shortName>
        <ecNumber evidence="5">2.1.1.297</ecNumber>
    </recommendedName>
    <alternativeName>
        <fullName evidence="5">N5-glutamine methyltransferase PrmC</fullName>
    </alternativeName>
    <alternativeName>
        <fullName evidence="5">Protein-(glutamine-N5) MTase PrmC</fullName>
    </alternativeName>
    <alternativeName>
        <fullName evidence="5">Protein-glutamine N-methyltransferase PrmC</fullName>
    </alternativeName>
</protein>
<comment type="catalytic activity">
    <reaction evidence="4 5">
        <text>L-glutaminyl-[peptide chain release factor] + S-adenosyl-L-methionine = N(5)-methyl-L-glutaminyl-[peptide chain release factor] + S-adenosyl-L-homocysteine + H(+)</text>
        <dbReference type="Rhea" id="RHEA:42896"/>
        <dbReference type="Rhea" id="RHEA-COMP:10271"/>
        <dbReference type="Rhea" id="RHEA-COMP:10272"/>
        <dbReference type="ChEBI" id="CHEBI:15378"/>
        <dbReference type="ChEBI" id="CHEBI:30011"/>
        <dbReference type="ChEBI" id="CHEBI:57856"/>
        <dbReference type="ChEBI" id="CHEBI:59789"/>
        <dbReference type="ChEBI" id="CHEBI:61891"/>
        <dbReference type="EC" id="2.1.1.297"/>
    </reaction>
</comment>
<feature type="binding site" evidence="5">
    <location>
        <position position="145"/>
    </location>
    <ligand>
        <name>S-adenosyl-L-methionine</name>
        <dbReference type="ChEBI" id="CHEBI:59789"/>
    </ligand>
</feature>
<evidence type="ECO:0000259" key="6">
    <source>
        <dbReference type="Pfam" id="PF05175"/>
    </source>
</evidence>
<dbReference type="InterPro" id="IPR019874">
    <property type="entry name" value="RF_methyltr_PrmC"/>
</dbReference>
<dbReference type="PANTHER" id="PTHR18895">
    <property type="entry name" value="HEMK METHYLTRANSFERASE"/>
    <property type="match status" value="1"/>
</dbReference>
<keyword evidence="2 5" id="KW-0808">Transferase</keyword>
<reference evidence="8 9" key="1">
    <citation type="submission" date="2019-06" db="EMBL/GenBank/DDBJ databases">
        <authorList>
            <person name="Meng X."/>
        </authorList>
    </citation>
    <scope>NUCLEOTIDE SEQUENCE [LARGE SCALE GENOMIC DNA]</scope>
    <source>
        <strain evidence="8 9">M625</strain>
    </source>
</reference>
<dbReference type="InterPro" id="IPR040758">
    <property type="entry name" value="PrmC_N"/>
</dbReference>
<evidence type="ECO:0000256" key="4">
    <source>
        <dbReference type="ARBA" id="ARBA00048391"/>
    </source>
</evidence>
<sequence length="284" mass="32543">MDVKSLRDQFLADIIKQYDIEEARSFFYILTNKILKLSRATVAIHLDRILTAKELFHFDQAKIKLLAQEPIQYIVDETEFYGSLFYVDSNVLIPRPETEELVDWIIKDHLGVKEKLRVLDIGTGSGCIAISLAKNLPGADVYALDISAEALKITQKNADNNNAKITCLQQDILQLNTLSMDFDIIVSNPPYVRVLEKQEMKANVLENEPSLALFVSDDDPLVFYERITALAIKNLKRSGNLYFEINQYLGEEMMQMIKNKGFDQVILRKDIFGNDRMIKVEKSK</sequence>
<dbReference type="Proteomes" id="UP000315540">
    <property type="component" value="Unassembled WGS sequence"/>
</dbReference>
<evidence type="ECO:0000313" key="9">
    <source>
        <dbReference type="Proteomes" id="UP000315540"/>
    </source>
</evidence>
<dbReference type="RefSeq" id="WP_140596808.1">
    <property type="nucleotide sequence ID" value="NZ_VFWZ01000009.1"/>
</dbReference>
<dbReference type="InterPro" id="IPR002052">
    <property type="entry name" value="DNA_methylase_N6_adenine_CS"/>
</dbReference>
<gene>
    <name evidence="5 8" type="primary">prmC</name>
    <name evidence="8" type="ORF">FHK87_21975</name>
</gene>
<keyword evidence="3 5" id="KW-0949">S-adenosyl-L-methionine</keyword>
<organism evidence="8 9">
    <name type="scientific">Aquimarina algicola</name>
    <dbReference type="NCBI Taxonomy" id="2589995"/>
    <lineage>
        <taxon>Bacteria</taxon>
        <taxon>Pseudomonadati</taxon>
        <taxon>Bacteroidota</taxon>
        <taxon>Flavobacteriia</taxon>
        <taxon>Flavobacteriales</taxon>
        <taxon>Flavobacteriaceae</taxon>
        <taxon>Aquimarina</taxon>
    </lineage>
</organism>
<keyword evidence="9" id="KW-1185">Reference proteome</keyword>
<feature type="binding site" evidence="5">
    <location>
        <begin position="188"/>
        <end position="191"/>
    </location>
    <ligand>
        <name>substrate</name>
    </ligand>
</feature>
<evidence type="ECO:0000259" key="7">
    <source>
        <dbReference type="Pfam" id="PF17827"/>
    </source>
</evidence>